<dbReference type="EMBL" id="FUWY01000001">
    <property type="protein sequence ID" value="SJZ44577.1"/>
    <property type="molecule type" value="Genomic_DNA"/>
</dbReference>
<accession>A0A1T4KQG7</accession>
<dbReference type="STRING" id="118967.SAMN02745191_0650"/>
<reference evidence="2" key="1">
    <citation type="submission" date="2017-02" db="EMBL/GenBank/DDBJ databases">
        <authorList>
            <person name="Varghese N."/>
            <person name="Submissions S."/>
        </authorList>
    </citation>
    <scope>NUCLEOTIDE SEQUENCE [LARGE SCALE GENOMIC DNA]</scope>
    <source>
        <strain evidence="2">ATCC 25662</strain>
    </source>
</reference>
<protein>
    <submittedName>
        <fullName evidence="1">Uncharacterized protein</fullName>
    </submittedName>
</protein>
<organism evidence="1 2">
    <name type="scientific">Anaerorhabdus furcosa</name>
    <dbReference type="NCBI Taxonomy" id="118967"/>
    <lineage>
        <taxon>Bacteria</taxon>
        <taxon>Bacillati</taxon>
        <taxon>Bacillota</taxon>
        <taxon>Erysipelotrichia</taxon>
        <taxon>Erysipelotrichales</taxon>
        <taxon>Erysipelotrichaceae</taxon>
        <taxon>Anaerorhabdus</taxon>
    </lineage>
</organism>
<proteinExistence type="predicted"/>
<dbReference type="Proteomes" id="UP000243297">
    <property type="component" value="Unassembled WGS sequence"/>
</dbReference>
<evidence type="ECO:0000313" key="2">
    <source>
        <dbReference type="Proteomes" id="UP000243297"/>
    </source>
</evidence>
<keyword evidence="2" id="KW-1185">Reference proteome</keyword>
<gene>
    <name evidence="1" type="ORF">SAMN02745191_0650</name>
</gene>
<evidence type="ECO:0000313" key="1">
    <source>
        <dbReference type="EMBL" id="SJZ44577.1"/>
    </source>
</evidence>
<dbReference type="RefSeq" id="WP_200804741.1">
    <property type="nucleotide sequence ID" value="NZ_FUWY01000001.1"/>
</dbReference>
<dbReference type="AlphaFoldDB" id="A0A1T4KQG7"/>
<name>A0A1T4KQG7_9FIRM</name>
<sequence>MDYTLDDYNAAIYAITSSLNKSQKAITKLKETTFQYRLLEQGIKSYHMALNLIQHELEQSSIDFYSSEELDRAIDFYSTSIQRVEKVMPKFNVGTSQHTLGIRRIKAFEIALELINQIKNLTD</sequence>